<name>A0A412YYS3_9FIRM</name>
<dbReference type="EMBL" id="QRZM01000012">
    <property type="protein sequence ID" value="RGV72786.1"/>
    <property type="molecule type" value="Genomic_DNA"/>
</dbReference>
<gene>
    <name evidence="1" type="ORF">DWW02_22500</name>
</gene>
<protein>
    <recommendedName>
        <fullName evidence="3">Antirestriction protein (ArdA)</fullName>
    </recommendedName>
</protein>
<dbReference type="RefSeq" id="WP_118019395.1">
    <property type="nucleotide sequence ID" value="NZ_JAQEEO010000017.1"/>
</dbReference>
<organism evidence="1 2">
    <name type="scientific">Enterocloster bolteae</name>
    <dbReference type="NCBI Taxonomy" id="208479"/>
    <lineage>
        <taxon>Bacteria</taxon>
        <taxon>Bacillati</taxon>
        <taxon>Bacillota</taxon>
        <taxon>Clostridia</taxon>
        <taxon>Lachnospirales</taxon>
        <taxon>Lachnospiraceae</taxon>
        <taxon>Enterocloster</taxon>
    </lineage>
</organism>
<sequence length="534" mass="62125">MRIYIKRENISQGVWMDLPASQDEIERIYMELKGMHSSSMIPFIAGVESDVPSLAECLEDCTVFKNGHLELLNELTREMAVWEKDEKERFGAALMWDHPDSIETVMDMAKNLDRYILDDRMKNWEAAGRLELEKRGIQIDKRIEPFLDFESIGREYVSTKGCMTPMGYVIKKQTAPCRSKEQGYDSYKGCFLSVHMTDENWNKEIFQLPLTEQKKASPAVKKWDAYAIQYTSGYLGELSCYLPPGITLSELDRVADVIDREVARRGILEKEKLYAILEAGLPETIGEACDIIQDYENHVYVPSDKMGRKTMARMLALQYSRIVLPEELKPFCRYEEYMESFPDRYMVTTFTGHVFHPTRDYSRRLSENRTIRLYSPLTVSMFWNNRDGFMPEILSGERLIKQKTAIETVFKRHLPSDEDCMGAFLNHQLLRAKVECMVPEIEAYGGQLWCALEVRTIGTLTEAEQEELKRDWLRQMKEGWGLSLLEYPIHTERGELHIGLWDEDYGTALCIMTEEELKRPDLPEQETGRIEPFM</sequence>
<evidence type="ECO:0000313" key="2">
    <source>
        <dbReference type="Proteomes" id="UP000284543"/>
    </source>
</evidence>
<reference evidence="1 2" key="1">
    <citation type="submission" date="2018-08" db="EMBL/GenBank/DDBJ databases">
        <title>A genome reference for cultivated species of the human gut microbiota.</title>
        <authorList>
            <person name="Zou Y."/>
            <person name="Xue W."/>
            <person name="Luo G."/>
        </authorList>
    </citation>
    <scope>NUCLEOTIDE SEQUENCE [LARGE SCALE GENOMIC DNA]</scope>
    <source>
        <strain evidence="1 2">AF14-18</strain>
    </source>
</reference>
<dbReference type="AlphaFoldDB" id="A0A412YYS3"/>
<evidence type="ECO:0000313" key="1">
    <source>
        <dbReference type="EMBL" id="RGV72786.1"/>
    </source>
</evidence>
<proteinExistence type="predicted"/>
<dbReference type="Proteomes" id="UP000284543">
    <property type="component" value="Unassembled WGS sequence"/>
</dbReference>
<comment type="caution">
    <text evidence="1">The sequence shown here is derived from an EMBL/GenBank/DDBJ whole genome shotgun (WGS) entry which is preliminary data.</text>
</comment>
<evidence type="ECO:0008006" key="3">
    <source>
        <dbReference type="Google" id="ProtNLM"/>
    </source>
</evidence>
<accession>A0A412YYS3</accession>